<dbReference type="Pfam" id="PF03921">
    <property type="entry name" value="ICAM_N"/>
    <property type="match status" value="1"/>
</dbReference>
<evidence type="ECO:0000256" key="2">
    <source>
        <dbReference type="ARBA" id="ARBA00005925"/>
    </source>
</evidence>
<dbReference type="EMBL" id="JAHKSW010000024">
    <property type="protein sequence ID" value="KAG7317280.1"/>
    <property type="molecule type" value="Genomic_DNA"/>
</dbReference>
<dbReference type="SUPFAM" id="SSF48726">
    <property type="entry name" value="Immunoglobulin"/>
    <property type="match status" value="6"/>
</dbReference>
<accession>A0A9D3NA25</accession>
<feature type="domain" description="Ig-like" evidence="15">
    <location>
        <begin position="302"/>
        <end position="372"/>
    </location>
</feature>
<feature type="domain" description="Ig-like" evidence="15">
    <location>
        <begin position="654"/>
        <end position="725"/>
    </location>
</feature>
<dbReference type="InterPro" id="IPR047012">
    <property type="entry name" value="ICAM_VCAM"/>
</dbReference>
<feature type="compositionally biased region" description="Polar residues" evidence="12">
    <location>
        <begin position="778"/>
        <end position="787"/>
    </location>
</feature>
<evidence type="ECO:0000256" key="6">
    <source>
        <dbReference type="ARBA" id="ARBA00022889"/>
    </source>
</evidence>
<keyword evidence="11" id="KW-0393">Immunoglobulin domain</keyword>
<dbReference type="PRINTS" id="PR01472">
    <property type="entry name" value="ICAMVCAM1"/>
</dbReference>
<dbReference type="AlphaFoldDB" id="A0A9D3NA25"/>
<dbReference type="InterPro" id="IPR013098">
    <property type="entry name" value="Ig_I-set"/>
</dbReference>
<gene>
    <name evidence="16" type="ORF">KOW79_019578</name>
</gene>
<keyword evidence="4 14" id="KW-0732">Signal</keyword>
<dbReference type="GO" id="GO:0098609">
    <property type="term" value="P:cell-cell adhesion"/>
    <property type="evidence" value="ECO:0007669"/>
    <property type="project" value="InterPro"/>
</dbReference>
<dbReference type="InterPro" id="IPR036179">
    <property type="entry name" value="Ig-like_dom_sf"/>
</dbReference>
<dbReference type="InterPro" id="IPR013768">
    <property type="entry name" value="ICAM_N"/>
</dbReference>
<feature type="signal peptide" evidence="14">
    <location>
        <begin position="1"/>
        <end position="33"/>
    </location>
</feature>
<proteinExistence type="inferred from homology"/>
<feature type="domain" description="Ig-like" evidence="15">
    <location>
        <begin position="550"/>
        <end position="649"/>
    </location>
</feature>
<evidence type="ECO:0000256" key="3">
    <source>
        <dbReference type="ARBA" id="ARBA00022692"/>
    </source>
</evidence>
<feature type="domain" description="Ig-like" evidence="15">
    <location>
        <begin position="376"/>
        <end position="462"/>
    </location>
</feature>
<dbReference type="PROSITE" id="PS50835">
    <property type="entry name" value="IG_LIKE"/>
    <property type="match status" value="6"/>
</dbReference>
<feature type="chain" id="PRO_5039565504" description="Ig-like domain-containing protein" evidence="14">
    <location>
        <begin position="34"/>
        <end position="797"/>
    </location>
</feature>
<dbReference type="SMART" id="SM00408">
    <property type="entry name" value="IGc2"/>
    <property type="match status" value="5"/>
</dbReference>
<keyword evidence="10" id="KW-0325">Glycoprotein</keyword>
<evidence type="ECO:0000256" key="14">
    <source>
        <dbReference type="SAM" id="SignalP"/>
    </source>
</evidence>
<dbReference type="Gene3D" id="2.60.40.10">
    <property type="entry name" value="Immunoglobulins"/>
    <property type="match status" value="8"/>
</dbReference>
<evidence type="ECO:0000256" key="1">
    <source>
        <dbReference type="ARBA" id="ARBA00004479"/>
    </source>
</evidence>
<dbReference type="InterPro" id="IPR013783">
    <property type="entry name" value="Ig-like_fold"/>
</dbReference>
<dbReference type="PANTHER" id="PTHR13771">
    <property type="entry name" value="INTERCELLULAR ADHESION MOLECULE"/>
    <property type="match status" value="1"/>
</dbReference>
<evidence type="ECO:0000256" key="11">
    <source>
        <dbReference type="ARBA" id="ARBA00023319"/>
    </source>
</evidence>
<evidence type="ECO:0000256" key="12">
    <source>
        <dbReference type="SAM" id="MobiDB-lite"/>
    </source>
</evidence>
<evidence type="ECO:0000256" key="7">
    <source>
        <dbReference type="ARBA" id="ARBA00022989"/>
    </source>
</evidence>
<evidence type="ECO:0000256" key="8">
    <source>
        <dbReference type="ARBA" id="ARBA00023136"/>
    </source>
</evidence>
<dbReference type="GO" id="GO:0016020">
    <property type="term" value="C:membrane"/>
    <property type="evidence" value="ECO:0007669"/>
    <property type="project" value="UniProtKB-SubCell"/>
</dbReference>
<evidence type="ECO:0000313" key="16">
    <source>
        <dbReference type="EMBL" id="KAG7317280.1"/>
    </source>
</evidence>
<dbReference type="Pfam" id="PF07679">
    <property type="entry name" value="I-set"/>
    <property type="match status" value="1"/>
</dbReference>
<dbReference type="OrthoDB" id="5843397at2759"/>
<organism evidence="16 17">
    <name type="scientific">Hemibagrus wyckioides</name>
    <dbReference type="NCBI Taxonomy" id="337641"/>
    <lineage>
        <taxon>Eukaryota</taxon>
        <taxon>Metazoa</taxon>
        <taxon>Chordata</taxon>
        <taxon>Craniata</taxon>
        <taxon>Vertebrata</taxon>
        <taxon>Euteleostomi</taxon>
        <taxon>Actinopterygii</taxon>
        <taxon>Neopterygii</taxon>
        <taxon>Teleostei</taxon>
        <taxon>Ostariophysi</taxon>
        <taxon>Siluriformes</taxon>
        <taxon>Bagridae</taxon>
        <taxon>Hemibagrus</taxon>
    </lineage>
</organism>
<evidence type="ECO:0000256" key="10">
    <source>
        <dbReference type="ARBA" id="ARBA00023180"/>
    </source>
</evidence>
<evidence type="ECO:0000256" key="4">
    <source>
        <dbReference type="ARBA" id="ARBA00022729"/>
    </source>
</evidence>
<keyword evidence="3 13" id="KW-0812">Transmembrane</keyword>
<dbReference type="PANTHER" id="PTHR13771:SF9">
    <property type="entry name" value="INTERCELLULAR ADHESION MOLECULE 5"/>
    <property type="match status" value="1"/>
</dbReference>
<sequence length="797" mass="89081">MDKNRLEHTSPGHLFRILLTLLCFFHHKIGTCAENQLQIDPPSIVVQFGSSASANCSTNDSHKGMGWEASQGSTDMQEDVQFVIWAVDRLEEWDIKPICFANFHDTQRLEKLNITIYKPPEQVTISTMNHTMTEGREYKLECYIPNVAPVHLLTVNWYKGQKLIDSMGNFNMSERPVNHIATLQISPHRSDDGVQYTCEAELKLGPEGPQPPPKMTSAPLTITVHYGPEFSNCEDVVNLNEGSSLAGICDVTGKPSPQSYWEKDGQFINHTIPLNRTSGGQYNIIVNGNIMKTLLVKVIYGPEISCERNYTVREGETFVPKCTVEGFPTSKISWYKDEDEVELLRMHKNDAGQYTLIANNGFSMANYTVELNVVYPPSSISELHSARVSIGETVVLKCASNANPRPSYKWTYHHTSNVHIIDQDGVSLLHIKHARGDNIGMYMCTASNDLGEQLKMVRVDVQGAKPTCPLSVHPDVVEVKYGETVNVECQSSAPKESLGWEIGTSVIRNSTLVINSLDEMDWILKATCHSRFIGLDSCQKDINITIYNLPKKVFIGTKNHTGPMIEGKLYTLHCDVQDVSPVPLLTVNWYKGKDLVKKAHFTEIKTLDNNRLTLTISPRRNDTNTPYSCEAELGLQNSTKVRSSPLKVTVHYKPIISEKFAQRVPLFHGYPVVLSCVASGYPEPTITWMYNNKKTTGANLTVTENPGEYTCMANNSLGTDTRMVTVVMEEDYLPLIAGFVAVVVVIISVIFILIYSIYYKNTKMGHYTVEGAKPKAQNSNIAQNGKDNTIPMKKIPV</sequence>
<dbReference type="GO" id="GO:0005178">
    <property type="term" value="F:integrin binding"/>
    <property type="evidence" value="ECO:0007669"/>
    <property type="project" value="InterPro"/>
</dbReference>
<dbReference type="InterPro" id="IPR003599">
    <property type="entry name" value="Ig_sub"/>
</dbReference>
<comment type="similarity">
    <text evidence="2">Belongs to the immunoglobulin superfamily. ICAM family.</text>
</comment>
<evidence type="ECO:0000313" key="17">
    <source>
        <dbReference type="Proteomes" id="UP000824219"/>
    </source>
</evidence>
<keyword evidence="6" id="KW-0130">Cell adhesion</keyword>
<reference evidence="16 17" key="1">
    <citation type="submission" date="2021-06" db="EMBL/GenBank/DDBJ databases">
        <title>Chromosome-level genome assembly of the red-tail catfish (Hemibagrus wyckioides).</title>
        <authorList>
            <person name="Shao F."/>
        </authorList>
    </citation>
    <scope>NUCLEOTIDE SEQUENCE [LARGE SCALE GENOMIC DNA]</scope>
    <source>
        <strain evidence="16">EC202008001</strain>
        <tissue evidence="16">Blood</tissue>
    </source>
</reference>
<dbReference type="InterPro" id="IPR003987">
    <property type="entry name" value="ICAM_VCAM_N"/>
</dbReference>
<dbReference type="InterPro" id="IPR003598">
    <property type="entry name" value="Ig_sub2"/>
</dbReference>
<dbReference type="InterPro" id="IPR007110">
    <property type="entry name" value="Ig-like_dom"/>
</dbReference>
<feature type="transmembrane region" description="Helical" evidence="13">
    <location>
        <begin position="732"/>
        <end position="758"/>
    </location>
</feature>
<evidence type="ECO:0000256" key="9">
    <source>
        <dbReference type="ARBA" id="ARBA00023157"/>
    </source>
</evidence>
<comment type="caution">
    <text evidence="16">The sequence shown here is derived from an EMBL/GenBank/DDBJ whole genome shotgun (WGS) entry which is preliminary data.</text>
</comment>
<feature type="domain" description="Ig-like" evidence="15">
    <location>
        <begin position="120"/>
        <end position="216"/>
    </location>
</feature>
<dbReference type="Proteomes" id="UP000824219">
    <property type="component" value="Linkage Group LG24"/>
</dbReference>
<comment type="subcellular location">
    <subcellularLocation>
        <location evidence="1">Membrane</location>
        <topology evidence="1">Single-pass type I membrane protein</topology>
    </subcellularLocation>
</comment>
<keyword evidence="9" id="KW-1015">Disulfide bond</keyword>
<keyword evidence="5" id="KW-0677">Repeat</keyword>
<keyword evidence="7 13" id="KW-1133">Transmembrane helix</keyword>
<evidence type="ECO:0000256" key="5">
    <source>
        <dbReference type="ARBA" id="ARBA00022737"/>
    </source>
</evidence>
<evidence type="ECO:0000256" key="13">
    <source>
        <dbReference type="SAM" id="Phobius"/>
    </source>
</evidence>
<keyword evidence="8 13" id="KW-0472">Membrane</keyword>
<name>A0A9D3NA25_9TELE</name>
<evidence type="ECO:0000259" key="15">
    <source>
        <dbReference type="PROSITE" id="PS50835"/>
    </source>
</evidence>
<dbReference type="SMART" id="SM00409">
    <property type="entry name" value="IG"/>
    <property type="match status" value="6"/>
</dbReference>
<feature type="region of interest" description="Disordered" evidence="12">
    <location>
        <begin position="778"/>
        <end position="797"/>
    </location>
</feature>
<feature type="domain" description="Ig-like" evidence="15">
    <location>
        <begin position="228"/>
        <end position="273"/>
    </location>
</feature>
<dbReference type="Pfam" id="PF13927">
    <property type="entry name" value="Ig_3"/>
    <property type="match status" value="3"/>
</dbReference>
<keyword evidence="17" id="KW-1185">Reference proteome</keyword>
<protein>
    <recommendedName>
        <fullName evidence="15">Ig-like domain-containing protein</fullName>
    </recommendedName>
</protein>
<dbReference type="CDD" id="cd00096">
    <property type="entry name" value="Ig"/>
    <property type="match status" value="1"/>
</dbReference>